<proteinExistence type="predicted"/>
<dbReference type="HOGENOM" id="CLU_002101_0_0_1"/>
<evidence type="ECO:0000313" key="3">
    <source>
        <dbReference type="Proteomes" id="UP000054217"/>
    </source>
</evidence>
<dbReference type="AlphaFoldDB" id="A0A0C3K6A2"/>
<protein>
    <submittedName>
        <fullName evidence="2">Uncharacterized protein</fullName>
    </submittedName>
</protein>
<feature type="compositionally biased region" description="Polar residues" evidence="1">
    <location>
        <begin position="599"/>
        <end position="616"/>
    </location>
</feature>
<dbReference type="Proteomes" id="UP000054217">
    <property type="component" value="Unassembled WGS sequence"/>
</dbReference>
<feature type="compositionally biased region" description="Low complexity" evidence="1">
    <location>
        <begin position="581"/>
        <end position="598"/>
    </location>
</feature>
<keyword evidence="3" id="KW-1185">Reference proteome</keyword>
<dbReference type="InParanoid" id="A0A0C3K6A2"/>
<sequence length="1118" mass="124455">MAKDKVYLCTCITVGCDKERTWSEAHGSYVTGAQVSKALYFRHRKLDQWVFKCSSDGTAGDGSDVGDTKTWPPAGFLRQHSPTSPLTERPPPLQGTGTADSDLNERLKRTATIEASAHDLGHITTLINFEILSFSVNGPLCFSSPPNAASLEYDLQQPIDYSFKVNAGPLQLQQSSALNQAVLQHENHLAAARTALEDMQVLESLRVCWDELIQRIRQELERVMQLKMMEWNRQVREIRSSNETSSRPGPQAVQVNTDSYFQFGSGSLHPAVAAAMFLVLVLTLLCGVSRKQAGFSLVVLKQMIHWLSGGSGETGVDTTILPRDPRTLLQFFDLNPRLRSYTCCPSCFALYPDSAPVPDNCTNQKASDEPSCDTSLFRTKTIRGRSFRRPIRKYVHQEMKHWVARLLSQRDIEQHLNASSSSGHATLLGEIGDIHEANAVQSLLGPDRMPFVSPQRGGELRLIFSLCTDGLNAFAWGVNAAAHCGDGHCVPGFQPPPQPLNSELITGLRWLQRDSAEKNTVSLKRPVLWHLCQEFGLRRVGTNTMLSRTLDNWYDRSTEAKVRVENLLGTLRQGSDDCDASGSELSSSEPCSGTSGISLTSDGIVSTSTNDLQSQSDDLDIITPTAKGKQKAVGGTRRPRNDPPSLAELDHARRKLITTKSIRTAGTNIRVPTLYALCKEFCVAVDCPSPRKLPKKAVLLDALERWQNENGNRSMMGTTNSGASGRVTGQSSGDTLAPLTRQSSSRESVVLGDVILAEIWKDQEHLHLPSFIAPAPAHFGSEKRTLSADQWRSVSTIHLVITLIRLWGLDSGRKGEMLTNFMHLVTAVHLVNSRTTSRAVAKDYTFHMMEYLQGYCRLYKEAKIQPSHHLSLHMETLLMMFGPVHSWRTWPFECYNYTLQNIKTNRKFGELELTYINDSCRSANLVACLFNGNVPAALKELWPAFQQAFRADIRGTRINDILGFGNKAQLHLRRSSARGWQAKQDKQYMTLAMQHLKTQNQADVGFAIKLCREGMCFQPSSRSPNDANVILQNANSVQDPQPARLLALFTHRRNPTAHEVYAIIERHVELSSDASARDPYRRFGFAAAGYIQNIYSSETHVQIQGNGHDNDEEILQLD</sequence>
<organism evidence="2 3">
    <name type="scientific">Pisolithus tinctorius Marx 270</name>
    <dbReference type="NCBI Taxonomy" id="870435"/>
    <lineage>
        <taxon>Eukaryota</taxon>
        <taxon>Fungi</taxon>
        <taxon>Dikarya</taxon>
        <taxon>Basidiomycota</taxon>
        <taxon>Agaricomycotina</taxon>
        <taxon>Agaricomycetes</taxon>
        <taxon>Agaricomycetidae</taxon>
        <taxon>Boletales</taxon>
        <taxon>Sclerodermatineae</taxon>
        <taxon>Pisolithaceae</taxon>
        <taxon>Pisolithus</taxon>
    </lineage>
</organism>
<feature type="region of interest" description="Disordered" evidence="1">
    <location>
        <begin position="573"/>
        <end position="649"/>
    </location>
</feature>
<feature type="region of interest" description="Disordered" evidence="1">
    <location>
        <begin position="711"/>
        <end position="739"/>
    </location>
</feature>
<evidence type="ECO:0000313" key="2">
    <source>
        <dbReference type="EMBL" id="KIO05132.1"/>
    </source>
</evidence>
<dbReference type="OrthoDB" id="3269001at2759"/>
<reference evidence="3" key="2">
    <citation type="submission" date="2015-01" db="EMBL/GenBank/DDBJ databases">
        <title>Evolutionary Origins and Diversification of the Mycorrhizal Mutualists.</title>
        <authorList>
            <consortium name="DOE Joint Genome Institute"/>
            <consortium name="Mycorrhizal Genomics Consortium"/>
            <person name="Kohler A."/>
            <person name="Kuo A."/>
            <person name="Nagy L.G."/>
            <person name="Floudas D."/>
            <person name="Copeland A."/>
            <person name="Barry K.W."/>
            <person name="Cichocki N."/>
            <person name="Veneault-Fourrey C."/>
            <person name="LaButti K."/>
            <person name="Lindquist E.A."/>
            <person name="Lipzen A."/>
            <person name="Lundell T."/>
            <person name="Morin E."/>
            <person name="Murat C."/>
            <person name="Riley R."/>
            <person name="Ohm R."/>
            <person name="Sun H."/>
            <person name="Tunlid A."/>
            <person name="Henrissat B."/>
            <person name="Grigoriev I.V."/>
            <person name="Hibbett D.S."/>
            <person name="Martin F."/>
        </authorList>
    </citation>
    <scope>NUCLEOTIDE SEQUENCE [LARGE SCALE GENOMIC DNA]</scope>
    <source>
        <strain evidence="3">Marx 270</strain>
    </source>
</reference>
<name>A0A0C3K6A2_PISTI</name>
<dbReference type="EMBL" id="KN831968">
    <property type="protein sequence ID" value="KIO05132.1"/>
    <property type="molecule type" value="Genomic_DNA"/>
</dbReference>
<reference evidence="2 3" key="1">
    <citation type="submission" date="2014-04" db="EMBL/GenBank/DDBJ databases">
        <authorList>
            <consortium name="DOE Joint Genome Institute"/>
            <person name="Kuo A."/>
            <person name="Kohler A."/>
            <person name="Costa M.D."/>
            <person name="Nagy L.G."/>
            <person name="Floudas D."/>
            <person name="Copeland A."/>
            <person name="Barry K.W."/>
            <person name="Cichocki N."/>
            <person name="Veneault-Fourrey C."/>
            <person name="LaButti K."/>
            <person name="Lindquist E.A."/>
            <person name="Lipzen A."/>
            <person name="Lundell T."/>
            <person name="Morin E."/>
            <person name="Murat C."/>
            <person name="Sun H."/>
            <person name="Tunlid A."/>
            <person name="Henrissat B."/>
            <person name="Grigoriev I.V."/>
            <person name="Hibbett D.S."/>
            <person name="Martin F."/>
            <person name="Nordberg H.P."/>
            <person name="Cantor M.N."/>
            <person name="Hua S.X."/>
        </authorList>
    </citation>
    <scope>NUCLEOTIDE SEQUENCE [LARGE SCALE GENOMIC DNA]</scope>
    <source>
        <strain evidence="2 3">Marx 270</strain>
    </source>
</reference>
<dbReference type="PROSITE" id="PS51257">
    <property type="entry name" value="PROKAR_LIPOPROTEIN"/>
    <property type="match status" value="1"/>
</dbReference>
<gene>
    <name evidence="2" type="ORF">M404DRAFT_9134</name>
</gene>
<accession>A0A0C3K6A2</accession>
<evidence type="ECO:0000256" key="1">
    <source>
        <dbReference type="SAM" id="MobiDB-lite"/>
    </source>
</evidence>
<feature type="region of interest" description="Disordered" evidence="1">
    <location>
        <begin position="76"/>
        <end position="101"/>
    </location>
</feature>